<feature type="active site" description="O-isoaspartyl threonine intermediate" evidence="3">
    <location>
        <position position="13"/>
    </location>
</feature>
<evidence type="ECO:0000256" key="3">
    <source>
        <dbReference type="PIRSR" id="PIRSR001220-1"/>
    </source>
</evidence>
<name>A0A916W8C2_9HYPH</name>
<dbReference type="SMART" id="SM00870">
    <property type="entry name" value="Asparaginase"/>
    <property type="match status" value="1"/>
</dbReference>
<organism evidence="6 7">
    <name type="scientific">Nitratireductor aestuarii</name>
    <dbReference type="NCBI Taxonomy" id="1735103"/>
    <lineage>
        <taxon>Bacteria</taxon>
        <taxon>Pseudomonadati</taxon>
        <taxon>Pseudomonadota</taxon>
        <taxon>Alphaproteobacteria</taxon>
        <taxon>Hyphomicrobiales</taxon>
        <taxon>Phyllobacteriaceae</taxon>
        <taxon>Nitratireductor</taxon>
    </lineage>
</organism>
<evidence type="ECO:0000313" key="7">
    <source>
        <dbReference type="Proteomes" id="UP000636264"/>
    </source>
</evidence>
<gene>
    <name evidence="6" type="primary">ansA</name>
    <name evidence="6" type="ORF">GCM10011385_33270</name>
</gene>
<dbReference type="InterPro" id="IPR036152">
    <property type="entry name" value="Asp/glu_Ase-like_sf"/>
</dbReference>
<sequence>MKPNVKVIVIGGTITMTPQKSGGIAPSLTGEDLISAIPQLVEIATVDVITPFLVPGASLTFEQMSRVAVLIKASAHGNVDGVVIAQGTDTIDETAFLLDLVVGAGDPTLVVTGAMRGATAPGADGHANIVSAITVAASARARGLGTLVVLNDEVHAACFVQKMDTGLPSAFMSPGIGPIGSVSEGRFRLHTKPAISRPKTLDRLAAAPVAIVKTGLGDDGRLLDVLPELGFRGAIIEATGAGHVPQQIVERLAKLVEYMPVVLATRVPAGPVFNASHGFPGSEMDLIGRGLIPAGLLPPHKARLLLACLVGSDLSLDEIKAQFRVFA</sequence>
<dbReference type="Gene3D" id="3.40.50.1170">
    <property type="entry name" value="L-asparaginase, N-terminal domain"/>
    <property type="match status" value="1"/>
</dbReference>
<dbReference type="CDD" id="cd08964">
    <property type="entry name" value="L-asparaginase_II"/>
    <property type="match status" value="1"/>
</dbReference>
<evidence type="ECO:0000256" key="1">
    <source>
        <dbReference type="ARBA" id="ARBA00010518"/>
    </source>
</evidence>
<reference evidence="6" key="2">
    <citation type="submission" date="2020-09" db="EMBL/GenBank/DDBJ databases">
        <authorList>
            <person name="Sun Q."/>
            <person name="Zhou Y."/>
        </authorList>
    </citation>
    <scope>NUCLEOTIDE SEQUENCE</scope>
    <source>
        <strain evidence="6">CGMCC 1.15320</strain>
    </source>
</reference>
<dbReference type="PANTHER" id="PTHR11707">
    <property type="entry name" value="L-ASPARAGINASE"/>
    <property type="match status" value="1"/>
</dbReference>
<dbReference type="Pfam" id="PF00710">
    <property type="entry name" value="Asparaginase"/>
    <property type="match status" value="1"/>
</dbReference>
<dbReference type="PANTHER" id="PTHR11707:SF28">
    <property type="entry name" value="60 KDA LYSOPHOSPHOLIPASE"/>
    <property type="match status" value="1"/>
</dbReference>
<proteinExistence type="inferred from homology"/>
<dbReference type="Proteomes" id="UP000636264">
    <property type="component" value="Unassembled WGS sequence"/>
</dbReference>
<reference evidence="6" key="1">
    <citation type="journal article" date="2014" name="Int. J. Syst. Evol. Microbiol.">
        <title>Complete genome sequence of Corynebacterium casei LMG S-19264T (=DSM 44701T), isolated from a smear-ripened cheese.</title>
        <authorList>
            <consortium name="US DOE Joint Genome Institute (JGI-PGF)"/>
            <person name="Walter F."/>
            <person name="Albersmeier A."/>
            <person name="Kalinowski J."/>
            <person name="Ruckert C."/>
        </authorList>
    </citation>
    <scope>NUCLEOTIDE SEQUENCE</scope>
    <source>
        <strain evidence="6">CGMCC 1.15320</strain>
    </source>
</reference>
<dbReference type="EMBL" id="BMIF01000012">
    <property type="protein sequence ID" value="GGA76599.1"/>
    <property type="molecule type" value="Genomic_DNA"/>
</dbReference>
<dbReference type="PRINTS" id="PR00139">
    <property type="entry name" value="ASNGLNASE"/>
</dbReference>
<dbReference type="PIRSF" id="PIRSF001220">
    <property type="entry name" value="L-ASNase_gatD"/>
    <property type="match status" value="1"/>
</dbReference>
<dbReference type="GO" id="GO:0006528">
    <property type="term" value="P:asparagine metabolic process"/>
    <property type="evidence" value="ECO:0007669"/>
    <property type="project" value="InterPro"/>
</dbReference>
<dbReference type="InterPro" id="IPR040919">
    <property type="entry name" value="Asparaginase_C"/>
</dbReference>
<evidence type="ECO:0000256" key="2">
    <source>
        <dbReference type="ARBA" id="ARBA00022801"/>
    </source>
</evidence>
<feature type="domain" description="Asparaginase/glutaminase C-terminal" evidence="5">
    <location>
        <begin position="209"/>
        <end position="323"/>
    </location>
</feature>
<comment type="caution">
    <text evidence="6">The sequence shown here is derived from an EMBL/GenBank/DDBJ whole genome shotgun (WGS) entry which is preliminary data.</text>
</comment>
<dbReference type="InterPro" id="IPR027474">
    <property type="entry name" value="L-asparaginase_N"/>
</dbReference>
<dbReference type="Pfam" id="PF17763">
    <property type="entry name" value="Asparaginase_C"/>
    <property type="match status" value="1"/>
</dbReference>
<dbReference type="SUPFAM" id="SSF53774">
    <property type="entry name" value="Glutaminase/Asparaginase"/>
    <property type="match status" value="1"/>
</dbReference>
<evidence type="ECO:0000259" key="5">
    <source>
        <dbReference type="Pfam" id="PF17763"/>
    </source>
</evidence>
<dbReference type="InterPro" id="IPR004550">
    <property type="entry name" value="AsnASE_II"/>
</dbReference>
<evidence type="ECO:0000313" key="6">
    <source>
        <dbReference type="EMBL" id="GGA76599.1"/>
    </source>
</evidence>
<comment type="similarity">
    <text evidence="1">Belongs to the asparaginase 1 family.</text>
</comment>
<dbReference type="InterPro" id="IPR006034">
    <property type="entry name" value="Asparaginase/glutaminase-like"/>
</dbReference>
<dbReference type="AlphaFoldDB" id="A0A916W8C2"/>
<dbReference type="PROSITE" id="PS51732">
    <property type="entry name" value="ASN_GLN_ASE_3"/>
    <property type="match status" value="1"/>
</dbReference>
<dbReference type="GO" id="GO:0004067">
    <property type="term" value="F:asparaginase activity"/>
    <property type="evidence" value="ECO:0007669"/>
    <property type="project" value="UniProtKB-UniRule"/>
</dbReference>
<dbReference type="SFLD" id="SFLDS00057">
    <property type="entry name" value="Glutaminase/Asparaginase"/>
    <property type="match status" value="1"/>
</dbReference>
<evidence type="ECO:0000259" key="4">
    <source>
        <dbReference type="Pfam" id="PF00710"/>
    </source>
</evidence>
<dbReference type="PIRSF" id="PIRSF500176">
    <property type="entry name" value="L_ASNase"/>
    <property type="match status" value="1"/>
</dbReference>
<feature type="domain" description="L-asparaginase N-terminal" evidence="4">
    <location>
        <begin position="4"/>
        <end position="193"/>
    </location>
</feature>
<dbReference type="InterPro" id="IPR027473">
    <property type="entry name" value="L-asparaginase_C"/>
</dbReference>
<dbReference type="Gene3D" id="3.40.50.40">
    <property type="match status" value="1"/>
</dbReference>
<keyword evidence="7" id="KW-1185">Reference proteome</keyword>
<protein>
    <submittedName>
        <fullName evidence="6">L-asparaginase</fullName>
    </submittedName>
</protein>
<dbReference type="InterPro" id="IPR037152">
    <property type="entry name" value="L-asparaginase_N_sf"/>
</dbReference>
<keyword evidence="2" id="KW-0378">Hydrolase</keyword>
<accession>A0A916W8C2</accession>